<accession>A0ABS8L399</accession>
<keyword evidence="1" id="KW-0805">Transcription regulation</keyword>
<proteinExistence type="predicted"/>
<feature type="region of interest" description="Disordered" evidence="4">
    <location>
        <begin position="129"/>
        <end position="149"/>
    </location>
</feature>
<dbReference type="InterPro" id="IPR023187">
    <property type="entry name" value="Tscrpt_reg_MarR-type_CS"/>
</dbReference>
<dbReference type="SMART" id="SM00347">
    <property type="entry name" value="HTH_MARR"/>
    <property type="match status" value="1"/>
</dbReference>
<dbReference type="InterPro" id="IPR036388">
    <property type="entry name" value="WH-like_DNA-bd_sf"/>
</dbReference>
<dbReference type="Gene3D" id="1.10.10.10">
    <property type="entry name" value="Winged helix-like DNA-binding domain superfamily/Winged helix DNA-binding domain"/>
    <property type="match status" value="1"/>
</dbReference>
<keyword evidence="7" id="KW-1185">Reference proteome</keyword>
<evidence type="ECO:0000256" key="2">
    <source>
        <dbReference type="ARBA" id="ARBA00023125"/>
    </source>
</evidence>
<dbReference type="PANTHER" id="PTHR33164">
    <property type="entry name" value="TRANSCRIPTIONAL REGULATOR, MARR FAMILY"/>
    <property type="match status" value="1"/>
</dbReference>
<dbReference type="EMBL" id="JAJISD010000019">
    <property type="protein sequence ID" value="MCC8432825.1"/>
    <property type="molecule type" value="Genomic_DNA"/>
</dbReference>
<dbReference type="PROSITE" id="PS50995">
    <property type="entry name" value="HTH_MARR_2"/>
    <property type="match status" value="1"/>
</dbReference>
<dbReference type="InterPro" id="IPR039422">
    <property type="entry name" value="MarR/SlyA-like"/>
</dbReference>
<evidence type="ECO:0000313" key="7">
    <source>
        <dbReference type="Proteomes" id="UP001198862"/>
    </source>
</evidence>
<dbReference type="InterPro" id="IPR036390">
    <property type="entry name" value="WH_DNA-bd_sf"/>
</dbReference>
<comment type="caution">
    <text evidence="6">The sequence shown here is derived from an EMBL/GenBank/DDBJ whole genome shotgun (WGS) entry which is preliminary data.</text>
</comment>
<feature type="domain" description="HTH marR-type" evidence="5">
    <location>
        <begin position="1"/>
        <end position="130"/>
    </location>
</feature>
<dbReference type="Proteomes" id="UP001198862">
    <property type="component" value="Unassembled WGS sequence"/>
</dbReference>
<organism evidence="6 7">
    <name type="scientific">Reyranella aquatilis</name>
    <dbReference type="NCBI Taxonomy" id="2035356"/>
    <lineage>
        <taxon>Bacteria</taxon>
        <taxon>Pseudomonadati</taxon>
        <taxon>Pseudomonadota</taxon>
        <taxon>Alphaproteobacteria</taxon>
        <taxon>Hyphomicrobiales</taxon>
        <taxon>Reyranellaceae</taxon>
        <taxon>Reyranella</taxon>
    </lineage>
</organism>
<dbReference type="SUPFAM" id="SSF46785">
    <property type="entry name" value="Winged helix' DNA-binding domain"/>
    <property type="match status" value="1"/>
</dbReference>
<dbReference type="InterPro" id="IPR000835">
    <property type="entry name" value="HTH_MarR-typ"/>
</dbReference>
<evidence type="ECO:0000259" key="5">
    <source>
        <dbReference type="PROSITE" id="PS50995"/>
    </source>
</evidence>
<keyword evidence="2" id="KW-0238">DNA-binding</keyword>
<dbReference type="Pfam" id="PF01047">
    <property type="entry name" value="MarR"/>
    <property type="match status" value="1"/>
</dbReference>
<dbReference type="PROSITE" id="PS01117">
    <property type="entry name" value="HTH_MARR_1"/>
    <property type="match status" value="1"/>
</dbReference>
<evidence type="ECO:0000313" key="6">
    <source>
        <dbReference type="EMBL" id="MCC8432825.1"/>
    </source>
</evidence>
<sequence>MGMLVYDVARLMRRHFATQMAWSGLGQSSWRLLVHVARQPGLRAADLAEIMELQPISVSRVLDGLVRSELIERRADSQDRRAWRLFATRKARPLIARMEDLATETRELAMTGLRPEDRSTLLRALAVARDNMSRAGRDSPRSKARPRPE</sequence>
<gene>
    <name evidence="6" type="ORF">LJ725_27965</name>
</gene>
<keyword evidence="3" id="KW-0804">Transcription</keyword>
<evidence type="ECO:0000256" key="4">
    <source>
        <dbReference type="SAM" id="MobiDB-lite"/>
    </source>
</evidence>
<evidence type="ECO:0000256" key="3">
    <source>
        <dbReference type="ARBA" id="ARBA00023163"/>
    </source>
</evidence>
<protein>
    <submittedName>
        <fullName evidence="6">MarR family transcriptional regulator</fullName>
    </submittedName>
</protein>
<reference evidence="6 7" key="1">
    <citation type="submission" date="2021-11" db="EMBL/GenBank/DDBJ databases">
        <authorList>
            <person name="Lee D.-H."/>
            <person name="Kim S.-B."/>
        </authorList>
    </citation>
    <scope>NUCLEOTIDE SEQUENCE [LARGE SCALE GENOMIC DNA]</scope>
    <source>
        <strain evidence="6 7">KCTC 52223</strain>
    </source>
</reference>
<dbReference type="PANTHER" id="PTHR33164:SF64">
    <property type="entry name" value="TRANSCRIPTIONAL REGULATOR SLYA"/>
    <property type="match status" value="1"/>
</dbReference>
<feature type="compositionally biased region" description="Basic and acidic residues" evidence="4">
    <location>
        <begin position="131"/>
        <end position="149"/>
    </location>
</feature>
<name>A0ABS8L399_9HYPH</name>
<evidence type="ECO:0000256" key="1">
    <source>
        <dbReference type="ARBA" id="ARBA00023015"/>
    </source>
</evidence>